<name>A0A6H5IPR5_9HYME</name>
<sequence length="191" mass="21550">MVKQTTIGKIVDDKAAEFLPELTKRDLVNQIKTNRSENISKMERTKVTEATDEGPETSAQQPSNADKAAEFSPELTKRDLVNQIKTNRSENISKMERTKVTEATDEGPETSAQQPSNADSVPELEIDEERVWASRTHCQLALRRLAIVARDVQFTLLIFENMISSVNCTSRATIASRRSVDWQCVRLARTR</sequence>
<organism evidence="2 3">
    <name type="scientific">Trichogramma brassicae</name>
    <dbReference type="NCBI Taxonomy" id="86971"/>
    <lineage>
        <taxon>Eukaryota</taxon>
        <taxon>Metazoa</taxon>
        <taxon>Ecdysozoa</taxon>
        <taxon>Arthropoda</taxon>
        <taxon>Hexapoda</taxon>
        <taxon>Insecta</taxon>
        <taxon>Pterygota</taxon>
        <taxon>Neoptera</taxon>
        <taxon>Endopterygota</taxon>
        <taxon>Hymenoptera</taxon>
        <taxon>Apocrita</taxon>
        <taxon>Proctotrupomorpha</taxon>
        <taxon>Chalcidoidea</taxon>
        <taxon>Trichogrammatidae</taxon>
        <taxon>Trichogramma</taxon>
    </lineage>
</organism>
<evidence type="ECO:0000313" key="2">
    <source>
        <dbReference type="EMBL" id="CAB0036618.1"/>
    </source>
</evidence>
<evidence type="ECO:0000313" key="3">
    <source>
        <dbReference type="Proteomes" id="UP000479190"/>
    </source>
</evidence>
<gene>
    <name evidence="2" type="ORF">TBRA_LOCUS8479</name>
</gene>
<feature type="compositionally biased region" description="Basic and acidic residues" evidence="1">
    <location>
        <begin position="34"/>
        <end position="49"/>
    </location>
</feature>
<feature type="compositionally biased region" description="Basic and acidic residues" evidence="1">
    <location>
        <begin position="87"/>
        <end position="102"/>
    </location>
</feature>
<dbReference type="Proteomes" id="UP000479190">
    <property type="component" value="Unassembled WGS sequence"/>
</dbReference>
<reference evidence="2 3" key="1">
    <citation type="submission" date="2020-02" db="EMBL/GenBank/DDBJ databases">
        <authorList>
            <person name="Ferguson B K."/>
        </authorList>
    </citation>
    <scope>NUCLEOTIDE SEQUENCE [LARGE SCALE GENOMIC DNA]</scope>
</reference>
<accession>A0A6H5IPR5</accession>
<dbReference type="AlphaFoldDB" id="A0A6H5IPR5"/>
<evidence type="ECO:0000256" key="1">
    <source>
        <dbReference type="SAM" id="MobiDB-lite"/>
    </source>
</evidence>
<proteinExistence type="predicted"/>
<feature type="region of interest" description="Disordered" evidence="1">
    <location>
        <begin position="30"/>
        <end position="124"/>
    </location>
</feature>
<feature type="compositionally biased region" description="Polar residues" evidence="1">
    <location>
        <begin position="110"/>
        <end position="119"/>
    </location>
</feature>
<keyword evidence="3" id="KW-1185">Reference proteome</keyword>
<dbReference type="EMBL" id="CADCXV010000822">
    <property type="protein sequence ID" value="CAB0036618.1"/>
    <property type="molecule type" value="Genomic_DNA"/>
</dbReference>
<protein>
    <submittedName>
        <fullName evidence="2">Uncharacterized protein</fullName>
    </submittedName>
</protein>